<reference evidence="9 10" key="1">
    <citation type="submission" date="2019-02" db="EMBL/GenBank/DDBJ databases">
        <title>Deep-cultivation of Planctomycetes and their phenomic and genomic characterization uncovers novel biology.</title>
        <authorList>
            <person name="Wiegand S."/>
            <person name="Jogler M."/>
            <person name="Boedeker C."/>
            <person name="Pinto D."/>
            <person name="Vollmers J."/>
            <person name="Rivas-Marin E."/>
            <person name="Kohn T."/>
            <person name="Peeters S.H."/>
            <person name="Heuer A."/>
            <person name="Rast P."/>
            <person name="Oberbeckmann S."/>
            <person name="Bunk B."/>
            <person name="Jeske O."/>
            <person name="Meyerdierks A."/>
            <person name="Storesund J.E."/>
            <person name="Kallscheuer N."/>
            <person name="Luecker S."/>
            <person name="Lage O.M."/>
            <person name="Pohl T."/>
            <person name="Merkel B.J."/>
            <person name="Hornburger P."/>
            <person name="Mueller R.-W."/>
            <person name="Bruemmer F."/>
            <person name="Labrenz M."/>
            <person name="Spormann A.M."/>
            <person name="Op Den Camp H."/>
            <person name="Overmann J."/>
            <person name="Amann R."/>
            <person name="Jetten M.S.M."/>
            <person name="Mascher T."/>
            <person name="Medema M.H."/>
            <person name="Devos D.P."/>
            <person name="Kaster A.-K."/>
            <person name="Ovreas L."/>
            <person name="Rohde M."/>
            <person name="Galperin M.Y."/>
            <person name="Jogler C."/>
        </authorList>
    </citation>
    <scope>NUCLEOTIDE SEQUENCE [LARGE SCALE GENOMIC DNA]</scope>
    <source>
        <strain evidence="9 10">Q31b</strain>
    </source>
</reference>
<evidence type="ECO:0000313" key="9">
    <source>
        <dbReference type="EMBL" id="TWU41492.1"/>
    </source>
</evidence>
<dbReference type="AlphaFoldDB" id="A0A5C6DXY7"/>
<keyword evidence="6" id="KW-0482">Metalloprotease</keyword>
<feature type="transmembrane region" description="Helical" evidence="7">
    <location>
        <begin position="175"/>
        <end position="194"/>
    </location>
</feature>
<organism evidence="9 10">
    <name type="scientific">Novipirellula aureliae</name>
    <dbReference type="NCBI Taxonomy" id="2527966"/>
    <lineage>
        <taxon>Bacteria</taxon>
        <taxon>Pseudomonadati</taxon>
        <taxon>Planctomycetota</taxon>
        <taxon>Planctomycetia</taxon>
        <taxon>Pirellulales</taxon>
        <taxon>Pirellulaceae</taxon>
        <taxon>Novipirellula</taxon>
    </lineage>
</organism>
<feature type="transmembrane region" description="Helical" evidence="7">
    <location>
        <begin position="309"/>
        <end position="329"/>
    </location>
</feature>
<evidence type="ECO:0000259" key="8">
    <source>
        <dbReference type="Pfam" id="PF01435"/>
    </source>
</evidence>
<evidence type="ECO:0000256" key="6">
    <source>
        <dbReference type="ARBA" id="ARBA00023049"/>
    </source>
</evidence>
<keyword evidence="2" id="KW-0645">Protease</keyword>
<dbReference type="InterPro" id="IPR001915">
    <property type="entry name" value="Peptidase_M48"/>
</dbReference>
<keyword evidence="4" id="KW-0378">Hydrolase</keyword>
<dbReference type="GO" id="GO:0004222">
    <property type="term" value="F:metalloendopeptidase activity"/>
    <property type="evidence" value="ECO:0007669"/>
    <property type="project" value="InterPro"/>
</dbReference>
<dbReference type="GO" id="GO:0006508">
    <property type="term" value="P:proteolysis"/>
    <property type="evidence" value="ECO:0007669"/>
    <property type="project" value="UniProtKB-KW"/>
</dbReference>
<dbReference type="Gene3D" id="3.30.2010.10">
    <property type="entry name" value="Metalloproteases ('zincins'), catalytic domain"/>
    <property type="match status" value="1"/>
</dbReference>
<proteinExistence type="predicted"/>
<dbReference type="PROSITE" id="PS51257">
    <property type="entry name" value="PROKAR_LIPOPROTEIN"/>
    <property type="match status" value="1"/>
</dbReference>
<feature type="transmembrane region" description="Helical" evidence="7">
    <location>
        <begin position="124"/>
        <end position="146"/>
    </location>
</feature>
<keyword evidence="7" id="KW-0472">Membrane</keyword>
<feature type="transmembrane region" description="Helical" evidence="7">
    <location>
        <begin position="93"/>
        <end position="112"/>
    </location>
</feature>
<sequence length="444" mass="48662">MPLIARWLLFIRSFWRFCLMHLQSFLLIVVSLSCGSLPQGDVDLPRAIGASMGMITAWWLLCHIAARTTANYVLADQIEPLEGARYLEKQLDIFRWLGLGVIVMCLGGFGLARGIDSVPILTDSMLLQSIALLTPAVLLAAASWSAEHRYGVRMGYVDSGIGEHWSAISGAFRSGMAWLIVPIGFLLGVADFVGQLPIQTGTANSILAITSLLFLCAGLPWIVSRLFKTEALDTATNEWVTSLLENSGLRRTKVARWNTSGRAFNAVIIGFLPPIRTMLISDRLQDELSRTQIAMVVLHEAAHLRRRHVPLRMLAILPAWGFGALVTHVAGEASWATAAGSAAGLLMTLIVLRMVAYRTELDADLQACRMAVAIAPLVDDVPTTYDDAATTLGLALLRVTEEHPQNRRRTWLHPGVDERIEFMRRNCQAEIKNSTTAGTIANPA</sequence>
<evidence type="ECO:0000256" key="5">
    <source>
        <dbReference type="ARBA" id="ARBA00022833"/>
    </source>
</evidence>
<feature type="transmembrane region" description="Helical" evidence="7">
    <location>
        <begin position="14"/>
        <end position="35"/>
    </location>
</feature>
<feature type="domain" description="Peptidase M48" evidence="8">
    <location>
        <begin position="239"/>
        <end position="407"/>
    </location>
</feature>
<evidence type="ECO:0000256" key="7">
    <source>
        <dbReference type="SAM" id="Phobius"/>
    </source>
</evidence>
<keyword evidence="7" id="KW-0812">Transmembrane</keyword>
<dbReference type="Proteomes" id="UP000315471">
    <property type="component" value="Unassembled WGS sequence"/>
</dbReference>
<gene>
    <name evidence="9" type="ORF">Q31b_29410</name>
</gene>
<feature type="transmembrane region" description="Helical" evidence="7">
    <location>
        <begin position="47"/>
        <end position="66"/>
    </location>
</feature>
<evidence type="ECO:0000256" key="1">
    <source>
        <dbReference type="ARBA" id="ARBA00001947"/>
    </source>
</evidence>
<comment type="caution">
    <text evidence="9">The sequence shown here is derived from an EMBL/GenBank/DDBJ whole genome shotgun (WGS) entry which is preliminary data.</text>
</comment>
<evidence type="ECO:0000313" key="10">
    <source>
        <dbReference type="Proteomes" id="UP000315471"/>
    </source>
</evidence>
<feature type="transmembrane region" description="Helical" evidence="7">
    <location>
        <begin position="206"/>
        <end position="223"/>
    </location>
</feature>
<evidence type="ECO:0000256" key="4">
    <source>
        <dbReference type="ARBA" id="ARBA00022801"/>
    </source>
</evidence>
<accession>A0A5C6DXY7</accession>
<keyword evidence="7" id="KW-1133">Transmembrane helix</keyword>
<keyword evidence="5" id="KW-0862">Zinc</keyword>
<dbReference type="GO" id="GO:0046872">
    <property type="term" value="F:metal ion binding"/>
    <property type="evidence" value="ECO:0007669"/>
    <property type="project" value="UniProtKB-KW"/>
</dbReference>
<keyword evidence="3" id="KW-0479">Metal-binding</keyword>
<protein>
    <submittedName>
        <fullName evidence="9">Peptidase family M48</fullName>
    </submittedName>
</protein>
<name>A0A5C6DXY7_9BACT</name>
<evidence type="ECO:0000256" key="2">
    <source>
        <dbReference type="ARBA" id="ARBA00022670"/>
    </source>
</evidence>
<dbReference type="EMBL" id="SJPY01000004">
    <property type="protein sequence ID" value="TWU41492.1"/>
    <property type="molecule type" value="Genomic_DNA"/>
</dbReference>
<keyword evidence="10" id="KW-1185">Reference proteome</keyword>
<dbReference type="Pfam" id="PF01435">
    <property type="entry name" value="Peptidase_M48"/>
    <property type="match status" value="1"/>
</dbReference>
<comment type="cofactor">
    <cofactor evidence="1">
        <name>Zn(2+)</name>
        <dbReference type="ChEBI" id="CHEBI:29105"/>
    </cofactor>
</comment>
<evidence type="ECO:0000256" key="3">
    <source>
        <dbReference type="ARBA" id="ARBA00022723"/>
    </source>
</evidence>
<feature type="transmembrane region" description="Helical" evidence="7">
    <location>
        <begin position="335"/>
        <end position="356"/>
    </location>
</feature>